<dbReference type="AlphaFoldDB" id="A0A2T8WJC1"/>
<dbReference type="EMBL" id="QDLV01000133">
    <property type="protein sequence ID" value="PVJ38532.1"/>
    <property type="molecule type" value="Genomic_DNA"/>
</dbReference>
<gene>
    <name evidence="1" type="ORF">C4855_28260</name>
</gene>
<reference evidence="1 2" key="1">
    <citation type="submission" date="2018-04" db="EMBL/GenBank/DDBJ databases">
        <title>Serotype diversity and antimicrobial resistance among Salmonella enterica isolated from patients at an equine referral hospital.</title>
        <authorList>
            <person name="Leon I.M."/>
            <person name="Lawhon S.D."/>
            <person name="Norman K.N."/>
            <person name="Threadgill D.S."/>
            <person name="Ohta N."/>
            <person name="Vinasco J."/>
            <person name="Scott H.M."/>
        </authorList>
    </citation>
    <scope>NUCLEOTIDE SEQUENCE [LARGE SCALE GENOMIC DNA]</scope>
    <source>
        <strain evidence="1 2">230</strain>
    </source>
</reference>
<sequence>MARGLWVSPNEFVSFAEPNKTLTEQIASRSRSIDFFGLGMYLPNPDPILKSQGRDIRIYRELRTDPLVGGCIRRRKAAVKSLERGLERGHAPARVFSFIRDMLDDLDLSRIIGEMT</sequence>
<dbReference type="Proteomes" id="UP000245551">
    <property type="component" value="Unassembled WGS sequence"/>
</dbReference>
<evidence type="ECO:0000313" key="2">
    <source>
        <dbReference type="Proteomes" id="UP000245551"/>
    </source>
</evidence>
<proteinExistence type="predicted"/>
<feature type="non-terminal residue" evidence="1">
    <location>
        <position position="116"/>
    </location>
</feature>
<name>A0A2T8WJC1_SALET</name>
<accession>A0A2T8WJC1</accession>
<evidence type="ECO:0000313" key="1">
    <source>
        <dbReference type="EMBL" id="PVJ38532.1"/>
    </source>
</evidence>
<comment type="caution">
    <text evidence="1">The sequence shown here is derived from an EMBL/GenBank/DDBJ whole genome shotgun (WGS) entry which is preliminary data.</text>
</comment>
<organism evidence="1 2">
    <name type="scientific">Salmonella enterica subsp. enterica serovar Gaminara</name>
    <dbReference type="NCBI Taxonomy" id="913070"/>
    <lineage>
        <taxon>Bacteria</taxon>
        <taxon>Pseudomonadati</taxon>
        <taxon>Pseudomonadota</taxon>
        <taxon>Gammaproteobacteria</taxon>
        <taxon>Enterobacterales</taxon>
        <taxon>Enterobacteriaceae</taxon>
        <taxon>Salmonella</taxon>
    </lineage>
</organism>
<protein>
    <submittedName>
        <fullName evidence="1">DUF935 domain-containing protein</fullName>
    </submittedName>
</protein>